<proteinExistence type="predicted"/>
<name>A0AAE1KAK6_PETCI</name>
<evidence type="ECO:0000313" key="2">
    <source>
        <dbReference type="EMBL" id="KAK3867323.1"/>
    </source>
</evidence>
<evidence type="ECO:0000313" key="3">
    <source>
        <dbReference type="Proteomes" id="UP001286313"/>
    </source>
</evidence>
<comment type="caution">
    <text evidence="2">The sequence shown here is derived from an EMBL/GenBank/DDBJ whole genome shotgun (WGS) entry which is preliminary data.</text>
</comment>
<feature type="compositionally biased region" description="Basic and acidic residues" evidence="1">
    <location>
        <begin position="10"/>
        <end position="22"/>
    </location>
</feature>
<feature type="non-terminal residue" evidence="2">
    <location>
        <position position="22"/>
    </location>
</feature>
<accession>A0AAE1KAK6</accession>
<gene>
    <name evidence="2" type="ORF">Pcinc_027210</name>
</gene>
<dbReference type="Proteomes" id="UP001286313">
    <property type="component" value="Unassembled WGS sequence"/>
</dbReference>
<keyword evidence="3" id="KW-1185">Reference proteome</keyword>
<organism evidence="2 3">
    <name type="scientific">Petrolisthes cinctipes</name>
    <name type="common">Flat porcelain crab</name>
    <dbReference type="NCBI Taxonomy" id="88211"/>
    <lineage>
        <taxon>Eukaryota</taxon>
        <taxon>Metazoa</taxon>
        <taxon>Ecdysozoa</taxon>
        <taxon>Arthropoda</taxon>
        <taxon>Crustacea</taxon>
        <taxon>Multicrustacea</taxon>
        <taxon>Malacostraca</taxon>
        <taxon>Eumalacostraca</taxon>
        <taxon>Eucarida</taxon>
        <taxon>Decapoda</taxon>
        <taxon>Pleocyemata</taxon>
        <taxon>Anomura</taxon>
        <taxon>Galatheoidea</taxon>
        <taxon>Porcellanidae</taxon>
        <taxon>Petrolisthes</taxon>
    </lineage>
</organism>
<dbReference type="AlphaFoldDB" id="A0AAE1KAK6"/>
<dbReference type="EMBL" id="JAWQEG010003230">
    <property type="protein sequence ID" value="KAK3867323.1"/>
    <property type="molecule type" value="Genomic_DNA"/>
</dbReference>
<reference evidence="2" key="1">
    <citation type="submission" date="2023-10" db="EMBL/GenBank/DDBJ databases">
        <title>Genome assemblies of two species of porcelain crab, Petrolisthes cinctipes and Petrolisthes manimaculis (Anomura: Porcellanidae).</title>
        <authorList>
            <person name="Angst P."/>
        </authorList>
    </citation>
    <scope>NUCLEOTIDE SEQUENCE</scope>
    <source>
        <strain evidence="2">PB745_01</strain>
        <tissue evidence="2">Gill</tissue>
    </source>
</reference>
<protein>
    <submittedName>
        <fullName evidence="2">Uncharacterized protein</fullName>
    </submittedName>
</protein>
<feature type="region of interest" description="Disordered" evidence="1">
    <location>
        <begin position="1"/>
        <end position="22"/>
    </location>
</feature>
<sequence length="22" mass="2801">MEDVKLRKRGKEECREPEKRKR</sequence>
<evidence type="ECO:0000256" key="1">
    <source>
        <dbReference type="SAM" id="MobiDB-lite"/>
    </source>
</evidence>